<dbReference type="SUPFAM" id="SSF52540">
    <property type="entry name" value="P-loop containing nucleoside triphosphate hydrolases"/>
    <property type="match status" value="1"/>
</dbReference>
<reference evidence="8 9" key="1">
    <citation type="submission" date="2021-04" db="EMBL/GenBank/DDBJ databases">
        <title>Complete genome sequence of Stygiolobus sp. KN-1.</title>
        <authorList>
            <person name="Nakamura K."/>
            <person name="Sakai H."/>
            <person name="Kurosawa N."/>
        </authorList>
    </citation>
    <scope>NUCLEOTIDE SEQUENCE [LARGE SCALE GENOMIC DNA]</scope>
    <source>
        <strain evidence="8 9">KN-1</strain>
    </source>
</reference>
<protein>
    <recommendedName>
        <fullName evidence="2">DNA helicase</fullName>
        <ecNumber evidence="2">3.6.4.12</ecNumber>
    </recommendedName>
</protein>
<dbReference type="InterPro" id="IPR012340">
    <property type="entry name" value="NA-bd_OB-fold"/>
</dbReference>
<evidence type="ECO:0000256" key="5">
    <source>
        <dbReference type="ARBA" id="ARBA00022806"/>
    </source>
</evidence>
<organism evidence="8 9">
    <name type="scientific">Stygiolobus caldivivus</name>
    <dbReference type="NCBI Taxonomy" id="2824673"/>
    <lineage>
        <taxon>Archaea</taxon>
        <taxon>Thermoproteota</taxon>
        <taxon>Thermoprotei</taxon>
        <taxon>Sulfolobales</taxon>
        <taxon>Sulfolobaceae</taxon>
        <taxon>Stygiolobus</taxon>
    </lineage>
</organism>
<dbReference type="InterPro" id="IPR010339">
    <property type="entry name" value="TIP49_P-loop"/>
</dbReference>
<dbReference type="InterPro" id="IPR042487">
    <property type="entry name" value="RuvBL1/2_DNA/RNA_bd_dom"/>
</dbReference>
<dbReference type="Proteomes" id="UP000825123">
    <property type="component" value="Chromosome"/>
</dbReference>
<dbReference type="GO" id="GO:0003678">
    <property type="term" value="F:DNA helicase activity"/>
    <property type="evidence" value="ECO:0007669"/>
    <property type="project" value="UniProtKB-EC"/>
</dbReference>
<proteinExistence type="inferred from homology"/>
<dbReference type="SMART" id="SM00382">
    <property type="entry name" value="AAA"/>
    <property type="match status" value="1"/>
</dbReference>
<dbReference type="EMBL" id="AP024597">
    <property type="protein sequence ID" value="BCU70463.1"/>
    <property type="molecule type" value="Genomic_DNA"/>
</dbReference>
<dbReference type="EC" id="3.6.4.12" evidence="2"/>
<comment type="similarity">
    <text evidence="1">Belongs to the RuvB family.</text>
</comment>
<evidence type="ECO:0000313" key="9">
    <source>
        <dbReference type="Proteomes" id="UP000825123"/>
    </source>
</evidence>
<evidence type="ECO:0000259" key="7">
    <source>
        <dbReference type="SMART" id="SM00382"/>
    </source>
</evidence>
<dbReference type="InterPro" id="IPR027238">
    <property type="entry name" value="RuvB-like"/>
</dbReference>
<dbReference type="FunFam" id="1.10.8.60:FF:000010">
    <property type="entry name" value="RuvB-like helicase"/>
    <property type="match status" value="1"/>
</dbReference>
<dbReference type="Pfam" id="PF06068">
    <property type="entry name" value="TIP49"/>
    <property type="match status" value="1"/>
</dbReference>
<evidence type="ECO:0000313" key="8">
    <source>
        <dbReference type="EMBL" id="BCU70463.1"/>
    </source>
</evidence>
<evidence type="ECO:0000256" key="3">
    <source>
        <dbReference type="ARBA" id="ARBA00022741"/>
    </source>
</evidence>
<dbReference type="InterPro" id="IPR027417">
    <property type="entry name" value="P-loop_NTPase"/>
</dbReference>
<dbReference type="RefSeq" id="WP_221287104.1">
    <property type="nucleotide sequence ID" value="NZ_AP024597.1"/>
</dbReference>
<dbReference type="Pfam" id="PF17856">
    <property type="entry name" value="TIP49_C"/>
    <property type="match status" value="1"/>
</dbReference>
<dbReference type="GeneID" id="66163483"/>
<dbReference type="GO" id="GO:0005524">
    <property type="term" value="F:ATP binding"/>
    <property type="evidence" value="ECO:0007669"/>
    <property type="project" value="UniProtKB-KW"/>
</dbReference>
<dbReference type="GO" id="GO:0016787">
    <property type="term" value="F:hydrolase activity"/>
    <property type="evidence" value="ECO:0007669"/>
    <property type="project" value="UniProtKB-KW"/>
</dbReference>
<keyword evidence="5" id="KW-0347">Helicase</keyword>
<evidence type="ECO:0000256" key="2">
    <source>
        <dbReference type="ARBA" id="ARBA00012551"/>
    </source>
</evidence>
<dbReference type="AlphaFoldDB" id="A0A8D5U7P0"/>
<dbReference type="Gene3D" id="3.40.50.300">
    <property type="entry name" value="P-loop containing nucleotide triphosphate hydrolases"/>
    <property type="match status" value="1"/>
</dbReference>
<dbReference type="SUPFAM" id="SSF50249">
    <property type="entry name" value="Nucleic acid-binding proteins"/>
    <property type="match status" value="1"/>
</dbReference>
<gene>
    <name evidence="8" type="ORF">KN1_17600</name>
</gene>
<dbReference type="KEGG" id="csty:KN1_17600"/>
<evidence type="ECO:0000256" key="4">
    <source>
        <dbReference type="ARBA" id="ARBA00022801"/>
    </source>
</evidence>
<dbReference type="PANTHER" id="PTHR11093">
    <property type="entry name" value="RUVB-RELATED REPTIN AND PONTIN"/>
    <property type="match status" value="1"/>
</dbReference>
<dbReference type="FunFam" id="2.40.50.360:FF:000001">
    <property type="entry name" value="RuvB-like helicase"/>
    <property type="match status" value="1"/>
</dbReference>
<evidence type="ECO:0000256" key="6">
    <source>
        <dbReference type="ARBA" id="ARBA00022840"/>
    </source>
</evidence>
<feature type="domain" description="AAA+ ATPase" evidence="7">
    <location>
        <begin position="62"/>
        <end position="361"/>
    </location>
</feature>
<evidence type="ECO:0000256" key="1">
    <source>
        <dbReference type="ARBA" id="ARBA00007519"/>
    </source>
</evidence>
<accession>A0A8D5U7P0</accession>
<name>A0A8D5U7P0_9CREN</name>
<dbReference type="InterPro" id="IPR041048">
    <property type="entry name" value="RuvB-like_C"/>
</dbReference>
<keyword evidence="3" id="KW-0547">Nucleotide-binding</keyword>
<keyword evidence="4" id="KW-0378">Hydrolase</keyword>
<dbReference type="Gene3D" id="2.40.50.360">
    <property type="entry name" value="RuvB-like helicase, domain II"/>
    <property type="match status" value="1"/>
</dbReference>
<sequence length="452" mass="50303">MAEIREIKKVEREKASIHSHISGLGLDEKGKPIFKADGLVGQVEAREAAGIVVQLIKQGKMAGKGILFVGPPGTGKTALAIAIAKELGEDTPFTIMNASEIYSTELKKTEILTQAIRKSLGLRIKQRRTVYEGVVKDIKLKVARSKFNPYAVMPREAQITLATKDDERTLNVGDAIAAQLMKMNIRKGDVIWIDAETGEVARVGRAKGTEGEKSYDIDVVKQVDIPTGQVRKEKDITFTVTLHDLDLNIAAQSISITALFSFFTEREINQDIRRQVDKLVKDMVNKGEAELIPGVLFIDDAHMLDIEAFSFLTKALESDLAPILILATNRGITKIRGTDIESPHGMPLDLLDRLLIIPTRPYNQDEIREIIKIRADEIEVKLDDKALDLLTKLGVENSLRYAVQLLEPSLIIAQKKGRDNISPEEVEEAAKLFSDTKRSVNYVKEYENLLLK</sequence>
<keyword evidence="6" id="KW-0067">ATP-binding</keyword>
<dbReference type="InterPro" id="IPR003593">
    <property type="entry name" value="AAA+_ATPase"/>
</dbReference>
<keyword evidence="9" id="KW-1185">Reference proteome</keyword>
<dbReference type="Gene3D" id="1.10.8.60">
    <property type="match status" value="1"/>
</dbReference>